<comment type="caution">
    <text evidence="2">The sequence shown here is derived from an EMBL/GenBank/DDBJ whole genome shotgun (WGS) entry which is preliminary data.</text>
</comment>
<dbReference type="GO" id="GO:0016787">
    <property type="term" value="F:hydrolase activity"/>
    <property type="evidence" value="ECO:0007669"/>
    <property type="project" value="UniProtKB-KW"/>
</dbReference>
<evidence type="ECO:0000259" key="1">
    <source>
        <dbReference type="Pfam" id="PF20408"/>
    </source>
</evidence>
<reference evidence="2 3" key="1">
    <citation type="submission" date="2018-11" db="EMBL/GenBank/DDBJ databases">
        <authorList>
            <person name="Jang G.I."/>
            <person name="Hwang C.Y."/>
        </authorList>
    </citation>
    <scope>NUCLEOTIDE SEQUENCE [LARGE SCALE GENOMIC DNA]</scope>
    <source>
        <strain evidence="2 3">SSM26</strain>
    </source>
</reference>
<dbReference type="InterPro" id="IPR026555">
    <property type="entry name" value="NSL3/Tex30"/>
</dbReference>
<gene>
    <name evidence="2" type="ORF">EF096_15245</name>
</gene>
<dbReference type="InterPro" id="IPR029058">
    <property type="entry name" value="AB_hydrolase_fold"/>
</dbReference>
<dbReference type="EMBL" id="RKKU01000022">
    <property type="protein sequence ID" value="ROZ82388.1"/>
    <property type="molecule type" value="Genomic_DNA"/>
</dbReference>
<accession>A0ABX9XF44</accession>
<organism evidence="2 3">
    <name type="scientific">Pseudomonas neustonica</name>
    <dbReference type="NCBI Taxonomy" id="2487346"/>
    <lineage>
        <taxon>Bacteria</taxon>
        <taxon>Pseudomonadati</taxon>
        <taxon>Pseudomonadota</taxon>
        <taxon>Gammaproteobacteria</taxon>
        <taxon>Pseudomonadales</taxon>
        <taxon>Pseudomonadaceae</taxon>
        <taxon>Pseudomonas</taxon>
    </lineage>
</organism>
<proteinExistence type="predicted"/>
<protein>
    <submittedName>
        <fullName evidence="2">Alpha/beta hydrolase</fullName>
    </submittedName>
</protein>
<name>A0ABX9XF44_9PSED</name>
<dbReference type="SUPFAM" id="SSF53474">
    <property type="entry name" value="alpha/beta-Hydrolases"/>
    <property type="match status" value="1"/>
</dbReference>
<keyword evidence="2" id="KW-0378">Hydrolase</keyword>
<dbReference type="PANTHER" id="PTHR13136:SF11">
    <property type="entry name" value="TESTIS-EXPRESSED PROTEIN 30"/>
    <property type="match status" value="1"/>
</dbReference>
<evidence type="ECO:0000313" key="3">
    <source>
        <dbReference type="Proteomes" id="UP000275199"/>
    </source>
</evidence>
<evidence type="ECO:0000313" key="2">
    <source>
        <dbReference type="EMBL" id="ROZ82388.1"/>
    </source>
</evidence>
<dbReference type="Gene3D" id="3.40.50.1820">
    <property type="entry name" value="alpha/beta hydrolase"/>
    <property type="match status" value="1"/>
</dbReference>
<dbReference type="Pfam" id="PF20408">
    <property type="entry name" value="Abhydrolase_11"/>
    <property type="match status" value="1"/>
</dbReference>
<feature type="domain" description="KANL3/Tex30 alpha/beta hydrolase-like" evidence="1">
    <location>
        <begin position="16"/>
        <end position="202"/>
    </location>
</feature>
<dbReference type="PANTHER" id="PTHR13136">
    <property type="entry name" value="TESTIS DEVELOPMENT PROTEIN PRTD"/>
    <property type="match status" value="1"/>
</dbReference>
<dbReference type="Proteomes" id="UP000275199">
    <property type="component" value="Unassembled WGS sequence"/>
</dbReference>
<dbReference type="InterPro" id="IPR046879">
    <property type="entry name" value="KANL3/Tex30_Abhydrolase"/>
</dbReference>
<dbReference type="RefSeq" id="WP_123890656.1">
    <property type="nucleotide sequence ID" value="NZ_RKKU01000022.1"/>
</dbReference>
<keyword evidence="3" id="KW-1185">Reference proteome</keyword>
<sequence length="206" mass="22572">MSNPVLLNEPEVAHAVTLVLAHGAGAPMDSPFMEELAGQLASHGLRVLRFEFPYMAARRADGRKRPPNPMAVLQASLRELCSTIDAPFFLAGKSMGGRVASMMAAELEAQGFICFGYPFHPPGKLEKTRIEHLRQVTLPGLIIQGTRDPFGKPQEIEGYPLDPDLQVRWLEGGDHDLTPLKRSGLTQSNLIAQAARHAAEFCRQHA</sequence>